<gene>
    <name evidence="12" type="ORF">CTRG_00322</name>
</gene>
<dbReference type="EMBL" id="GG692395">
    <property type="protein sequence ID" value="EER35583.1"/>
    <property type="molecule type" value="Genomic_DNA"/>
</dbReference>
<evidence type="ECO:0000256" key="2">
    <source>
        <dbReference type="ARBA" id="ARBA00009725"/>
    </source>
</evidence>
<name>C5M2N3_CANTT</name>
<evidence type="ECO:0000256" key="3">
    <source>
        <dbReference type="ARBA" id="ARBA00022603"/>
    </source>
</evidence>
<feature type="transmembrane region" description="Helical" evidence="10">
    <location>
        <begin position="70"/>
        <end position="88"/>
    </location>
</feature>
<accession>C5M2N3</accession>
<dbReference type="CDD" id="cd02440">
    <property type="entry name" value="AdoMet_MTases"/>
    <property type="match status" value="1"/>
</dbReference>
<dbReference type="SUPFAM" id="SSF53335">
    <property type="entry name" value="S-adenosyl-L-methionine-dependent methyltransferases"/>
    <property type="match status" value="1"/>
</dbReference>
<evidence type="ECO:0000313" key="12">
    <source>
        <dbReference type="EMBL" id="EER35583.1"/>
    </source>
</evidence>
<keyword evidence="9 10" id="KW-0472">Membrane</keyword>
<proteinExistence type="inferred from homology"/>
<dbReference type="eggNOG" id="KOG4300">
    <property type="taxonomic scope" value="Eukaryota"/>
</dbReference>
<evidence type="ECO:0000256" key="6">
    <source>
        <dbReference type="ARBA" id="ARBA00022792"/>
    </source>
</evidence>
<protein>
    <recommendedName>
        <fullName evidence="11">Methyltransferase domain-containing protein</fullName>
    </recommendedName>
</protein>
<dbReference type="Proteomes" id="UP000002037">
    <property type="component" value="Unassembled WGS sequence"/>
</dbReference>
<feature type="domain" description="Methyltransferase" evidence="11">
    <location>
        <begin position="246"/>
        <end position="344"/>
    </location>
</feature>
<reference evidence="12 13" key="1">
    <citation type="journal article" date="2009" name="Nature">
        <title>Evolution of pathogenicity and sexual reproduction in eight Candida genomes.</title>
        <authorList>
            <person name="Butler G."/>
            <person name="Rasmussen M.D."/>
            <person name="Lin M.F."/>
            <person name="Santos M.A."/>
            <person name="Sakthikumar S."/>
            <person name="Munro C.A."/>
            <person name="Rheinbay E."/>
            <person name="Grabherr M."/>
            <person name="Forche A."/>
            <person name="Reedy J.L."/>
            <person name="Agrafioti I."/>
            <person name="Arnaud M.B."/>
            <person name="Bates S."/>
            <person name="Brown A.J."/>
            <person name="Brunke S."/>
            <person name="Costanzo M.C."/>
            <person name="Fitzpatrick D.A."/>
            <person name="de Groot P.W."/>
            <person name="Harris D."/>
            <person name="Hoyer L.L."/>
            <person name="Hube B."/>
            <person name="Klis F.M."/>
            <person name="Kodira C."/>
            <person name="Lennard N."/>
            <person name="Logue M.E."/>
            <person name="Martin R."/>
            <person name="Neiman A.M."/>
            <person name="Nikolaou E."/>
            <person name="Quail M.A."/>
            <person name="Quinn J."/>
            <person name="Santos M.C."/>
            <person name="Schmitzberger F.F."/>
            <person name="Sherlock G."/>
            <person name="Shah P."/>
            <person name="Silverstein K.A."/>
            <person name="Skrzypek M.S."/>
            <person name="Soll D."/>
            <person name="Staggs R."/>
            <person name="Stansfield I."/>
            <person name="Stumpf M.P."/>
            <person name="Sudbery P.E."/>
            <person name="Srikantha T."/>
            <person name="Zeng Q."/>
            <person name="Berman J."/>
            <person name="Berriman M."/>
            <person name="Heitman J."/>
            <person name="Gow N.A."/>
            <person name="Lorenz M.C."/>
            <person name="Birren B.W."/>
            <person name="Kellis M."/>
            <person name="Cuomo C.A."/>
        </authorList>
    </citation>
    <scope>NUCLEOTIDE SEQUENCE [LARGE SCALE GENOMIC DNA]</scope>
    <source>
        <strain evidence="13">ATCC MYA-3404 / T1</strain>
    </source>
</reference>
<sequence>MLTQRLVSRTMYRGVPLKYPVGYFRTYSSSNPFALNDKERKEARAKSKLPWYKRWTEYSQSEQFQNKTMLKIYVGCFFVALVPFYFYMRDRYHEDKQMKHIDAKYAKDPSSLSEYEYLVLKSLNNSEKLRPLELKKYKLYQLMRKEFRRKNLFNEEMFNPTPQELNDWYQQQPRHKSASSNAPVLTDKIDSKDKVNIHPSIQPAEDTTSFYDEKAKEYDDAVKWEERGILMGGKRRWLMQHAKGDVLEVSCGTGRNIPYFYPDQVKSMTFIDSARNMVEIAKEKFTEAFPNYKKVAFTVGKAEDMSKIAENVKYDTIIEAFGLCSHENPVQALKNMAKLLKPGGRIVLLEHGRSNWEFINNHLDFRSEKRMKTWKCRWNLDIGELIDEAGLDITIEKRAHLSTTWMLVVKRPEDPINQEEKPFLDKLFGRDPRKVQK</sequence>
<comment type="subcellular location">
    <subcellularLocation>
        <location evidence="1">Mitochondrion inner membrane</location>
        <topology evidence="1">Single-pass membrane protein</topology>
    </subcellularLocation>
</comment>
<dbReference type="FunFam" id="3.40.50.150:FF:000371">
    <property type="entry name" value="Methyltransferase OMS1, mitochondrial"/>
    <property type="match status" value="1"/>
</dbReference>
<dbReference type="Gene3D" id="3.40.50.150">
    <property type="entry name" value="Vaccinia Virus protein VP39"/>
    <property type="match status" value="1"/>
</dbReference>
<dbReference type="VEuPathDB" id="FungiDB:CTRG_00322"/>
<keyword evidence="4" id="KW-0808">Transferase</keyword>
<dbReference type="OrthoDB" id="416496at2759"/>
<dbReference type="STRING" id="294747.C5M2N3"/>
<evidence type="ECO:0000256" key="7">
    <source>
        <dbReference type="ARBA" id="ARBA00022989"/>
    </source>
</evidence>
<dbReference type="HOGENOM" id="CLU_665906_0_0_1"/>
<dbReference type="PANTHER" id="PTHR42912">
    <property type="entry name" value="METHYLTRANSFERASE"/>
    <property type="match status" value="1"/>
</dbReference>
<evidence type="ECO:0000256" key="4">
    <source>
        <dbReference type="ARBA" id="ARBA00022679"/>
    </source>
</evidence>
<keyword evidence="6" id="KW-0999">Mitochondrion inner membrane</keyword>
<dbReference type="Pfam" id="PF13649">
    <property type="entry name" value="Methyltransf_25"/>
    <property type="match status" value="1"/>
</dbReference>
<keyword evidence="7 10" id="KW-1133">Transmembrane helix</keyword>
<evidence type="ECO:0000256" key="9">
    <source>
        <dbReference type="ARBA" id="ARBA00023136"/>
    </source>
</evidence>
<evidence type="ECO:0000256" key="10">
    <source>
        <dbReference type="SAM" id="Phobius"/>
    </source>
</evidence>
<evidence type="ECO:0000256" key="1">
    <source>
        <dbReference type="ARBA" id="ARBA00004434"/>
    </source>
</evidence>
<dbReference type="GO" id="GO:0005743">
    <property type="term" value="C:mitochondrial inner membrane"/>
    <property type="evidence" value="ECO:0007669"/>
    <property type="project" value="UniProtKB-SubCell"/>
</dbReference>
<evidence type="ECO:0000256" key="8">
    <source>
        <dbReference type="ARBA" id="ARBA00023128"/>
    </source>
</evidence>
<dbReference type="InterPro" id="IPR050508">
    <property type="entry name" value="Methyltransf_Superfamily"/>
</dbReference>
<dbReference type="GO" id="GO:0032259">
    <property type="term" value="P:methylation"/>
    <property type="evidence" value="ECO:0007669"/>
    <property type="project" value="UniProtKB-KW"/>
</dbReference>
<dbReference type="RefSeq" id="XP_002545541.1">
    <property type="nucleotide sequence ID" value="XM_002545495.1"/>
</dbReference>
<evidence type="ECO:0000256" key="5">
    <source>
        <dbReference type="ARBA" id="ARBA00022692"/>
    </source>
</evidence>
<dbReference type="GO" id="GO:0008168">
    <property type="term" value="F:methyltransferase activity"/>
    <property type="evidence" value="ECO:0007669"/>
    <property type="project" value="UniProtKB-KW"/>
</dbReference>
<keyword evidence="13" id="KW-1185">Reference proteome</keyword>
<organism evidence="12 13">
    <name type="scientific">Candida tropicalis (strain ATCC MYA-3404 / T1)</name>
    <name type="common">Yeast</name>
    <dbReference type="NCBI Taxonomy" id="294747"/>
    <lineage>
        <taxon>Eukaryota</taxon>
        <taxon>Fungi</taxon>
        <taxon>Dikarya</taxon>
        <taxon>Ascomycota</taxon>
        <taxon>Saccharomycotina</taxon>
        <taxon>Pichiomycetes</taxon>
        <taxon>Debaryomycetaceae</taxon>
        <taxon>Candida/Lodderomyces clade</taxon>
        <taxon>Candida</taxon>
    </lineage>
</organism>
<dbReference type="PANTHER" id="PTHR42912:SF83">
    <property type="entry name" value="METHYLTRANSFERASE TYPE 11 DOMAIN-CONTAINING PROTEIN"/>
    <property type="match status" value="1"/>
</dbReference>
<keyword evidence="5 10" id="KW-0812">Transmembrane</keyword>
<keyword evidence="8" id="KW-0496">Mitochondrion</keyword>
<dbReference type="KEGG" id="ctp:CTRG_00322"/>
<evidence type="ECO:0000313" key="13">
    <source>
        <dbReference type="Proteomes" id="UP000002037"/>
    </source>
</evidence>
<dbReference type="AlphaFoldDB" id="C5M2N3"/>
<evidence type="ECO:0000259" key="11">
    <source>
        <dbReference type="Pfam" id="PF13649"/>
    </source>
</evidence>
<dbReference type="GeneID" id="8296217"/>
<keyword evidence="3" id="KW-0489">Methyltransferase</keyword>
<dbReference type="InterPro" id="IPR041698">
    <property type="entry name" value="Methyltransf_25"/>
</dbReference>
<dbReference type="InterPro" id="IPR029063">
    <property type="entry name" value="SAM-dependent_MTases_sf"/>
</dbReference>
<comment type="similarity">
    <text evidence="2">Belongs to the methyltransferase superfamily. METL family.</text>
</comment>